<dbReference type="AlphaFoldDB" id="A0A117N4L5"/>
<accession>A0A117N4L5</accession>
<dbReference type="OrthoDB" id="5366081at2"/>
<organism evidence="3 4">
    <name type="scientific">Rhizobium loti</name>
    <name type="common">Mesorhizobium loti</name>
    <dbReference type="NCBI Taxonomy" id="381"/>
    <lineage>
        <taxon>Bacteria</taxon>
        <taxon>Pseudomonadati</taxon>
        <taxon>Pseudomonadota</taxon>
        <taxon>Alphaproteobacteria</taxon>
        <taxon>Hyphomicrobiales</taxon>
        <taxon>Phyllobacteriaceae</taxon>
        <taxon>Mesorhizobium</taxon>
    </lineage>
</organism>
<protein>
    <submittedName>
        <fullName evidence="3">Calcium-binding protein</fullName>
    </submittedName>
</protein>
<feature type="transmembrane region" description="Helical" evidence="1">
    <location>
        <begin position="20"/>
        <end position="38"/>
    </location>
</feature>
<proteinExistence type="predicted"/>
<evidence type="ECO:0000313" key="4">
    <source>
        <dbReference type="Proteomes" id="UP000053176"/>
    </source>
</evidence>
<evidence type="ECO:0000313" key="3">
    <source>
        <dbReference type="EMBL" id="KUM27815.1"/>
    </source>
</evidence>
<feature type="domain" description="Excalibur calcium-binding" evidence="2">
    <location>
        <begin position="57"/>
        <end position="93"/>
    </location>
</feature>
<keyword evidence="1" id="KW-1133">Transmembrane helix</keyword>
<dbReference type="SMART" id="SM00894">
    <property type="entry name" value="Excalibur"/>
    <property type="match status" value="1"/>
</dbReference>
<sequence length="111" mass="12469">MFLPFFYWPSAYHRRRLGGWGWVALLAPFILLSGYIVYGSIGIRFASPWSVLRHVAAFPNCATARLVGLAPARAGQPGYWLTHDADHDGIACEPWHGTNGVRVHRYWSTGK</sequence>
<evidence type="ECO:0000259" key="2">
    <source>
        <dbReference type="SMART" id="SM00894"/>
    </source>
</evidence>
<dbReference type="InterPro" id="IPR008613">
    <property type="entry name" value="Excalibur_Ca-bd_domain"/>
</dbReference>
<dbReference type="Pfam" id="PF05901">
    <property type="entry name" value="Excalibur"/>
    <property type="match status" value="1"/>
</dbReference>
<keyword evidence="1" id="KW-0812">Transmembrane</keyword>
<keyword evidence="1" id="KW-0472">Membrane</keyword>
<evidence type="ECO:0000256" key="1">
    <source>
        <dbReference type="SAM" id="Phobius"/>
    </source>
</evidence>
<name>A0A117N4L5_RHILI</name>
<gene>
    <name evidence="3" type="ORF">AU467_15650</name>
</gene>
<comment type="caution">
    <text evidence="3">The sequence shown here is derived from an EMBL/GenBank/DDBJ whole genome shotgun (WGS) entry which is preliminary data.</text>
</comment>
<dbReference type="Proteomes" id="UP000053176">
    <property type="component" value="Unassembled WGS sequence"/>
</dbReference>
<reference evidence="3 4" key="1">
    <citation type="submission" date="2015-12" db="EMBL/GenBank/DDBJ databases">
        <title>Draft genome sequence of Mesorhizobium sp. UFLA 01-765, a multitolerant efficient symbiont and plant-growth promoting strain isolated from Zn-mining soil using Leucaena leucocephala as a trap plant.</title>
        <authorList>
            <person name="Rangel W.M."/>
            <person name="Thijs S."/>
            <person name="Longatti S.M."/>
            <person name="Moreira F.M."/>
            <person name="Weyens N."/>
            <person name="Vangronsveld J."/>
            <person name="Van Hamme J.D."/>
            <person name="Bottos E.M."/>
            <person name="Rineau F."/>
        </authorList>
    </citation>
    <scope>NUCLEOTIDE SEQUENCE [LARGE SCALE GENOMIC DNA]</scope>
    <source>
        <strain evidence="3 4">UFLA 01-765</strain>
    </source>
</reference>
<dbReference type="EMBL" id="LPWA01000068">
    <property type="protein sequence ID" value="KUM27815.1"/>
    <property type="molecule type" value="Genomic_DNA"/>
</dbReference>